<dbReference type="EMBL" id="GIFC01011981">
    <property type="protein sequence ID" value="MXU94064.1"/>
    <property type="molecule type" value="Transcribed_RNA"/>
</dbReference>
<accession>A0A6B0UX03</accession>
<dbReference type="AlphaFoldDB" id="A0A6B0UX03"/>
<reference evidence="2" key="1">
    <citation type="submission" date="2019-12" db="EMBL/GenBank/DDBJ databases">
        <title>An insight into the sialome of adult female Ixodes ricinus ticks feeding for 6 days.</title>
        <authorList>
            <person name="Perner J."/>
            <person name="Ribeiro J.M.C."/>
        </authorList>
    </citation>
    <scope>NUCLEOTIDE SEQUENCE</scope>
    <source>
        <strain evidence="2">Semi-engorged</strain>
        <tissue evidence="2">Salivary glands</tissue>
    </source>
</reference>
<protein>
    <submittedName>
        <fullName evidence="2">Putative secreted protein</fullName>
    </submittedName>
</protein>
<evidence type="ECO:0000313" key="2">
    <source>
        <dbReference type="EMBL" id="MXU94064.1"/>
    </source>
</evidence>
<feature type="signal peptide" evidence="1">
    <location>
        <begin position="1"/>
        <end position="17"/>
    </location>
</feature>
<keyword evidence="1" id="KW-0732">Signal</keyword>
<evidence type="ECO:0000256" key="1">
    <source>
        <dbReference type="SAM" id="SignalP"/>
    </source>
</evidence>
<name>A0A6B0UX03_IXORI</name>
<sequence>MYTWRVVQLGWCLGCHASRGLGGCLGGFPGRQLAFTLPLGTPLLVGGCEVPPPDAAAASFAVDAGALHGVAPTLRAVQRDVVFVPAHSARGAGVVLALEALNGEEAGVGRLLRQVFDAVPGVGATKQGTLGQREQHRVRLGLPDAQLFAILEDDRA</sequence>
<proteinExistence type="predicted"/>
<organism evidence="2">
    <name type="scientific">Ixodes ricinus</name>
    <name type="common">Common tick</name>
    <name type="synonym">Acarus ricinus</name>
    <dbReference type="NCBI Taxonomy" id="34613"/>
    <lineage>
        <taxon>Eukaryota</taxon>
        <taxon>Metazoa</taxon>
        <taxon>Ecdysozoa</taxon>
        <taxon>Arthropoda</taxon>
        <taxon>Chelicerata</taxon>
        <taxon>Arachnida</taxon>
        <taxon>Acari</taxon>
        <taxon>Parasitiformes</taxon>
        <taxon>Ixodida</taxon>
        <taxon>Ixodoidea</taxon>
        <taxon>Ixodidae</taxon>
        <taxon>Ixodinae</taxon>
        <taxon>Ixodes</taxon>
    </lineage>
</organism>
<feature type="chain" id="PRO_5025530822" evidence="1">
    <location>
        <begin position="18"/>
        <end position="156"/>
    </location>
</feature>